<keyword evidence="2" id="KW-1185">Reference proteome</keyword>
<comment type="caution">
    <text evidence="1">The sequence shown here is derived from an EMBL/GenBank/DDBJ whole genome shotgun (WGS) entry which is preliminary data.</text>
</comment>
<evidence type="ECO:0000313" key="1">
    <source>
        <dbReference type="EMBL" id="RDZ29277.1"/>
    </source>
</evidence>
<protein>
    <submittedName>
        <fullName evidence="1">Uncharacterized protein</fullName>
    </submittedName>
</protein>
<dbReference type="AlphaFoldDB" id="A0A371K605"/>
<sequence length="85" mass="9290">MHTPDRHLLLKVDNLGERVRTLMDALLRVDLGARIKPDTARGAIDIEGWFRDEDVVAAVLGVGGRLSGVEVRPPTSKRLALAAHN</sequence>
<reference evidence="1 2" key="1">
    <citation type="submission" date="2018-08" db="EMBL/GenBank/DDBJ databases">
        <title>Lysobacter sp. zong2l5, whole genome shotgun sequence.</title>
        <authorList>
            <person name="Zhang X."/>
            <person name="Feng G."/>
            <person name="Zhu H."/>
        </authorList>
    </citation>
    <scope>NUCLEOTIDE SEQUENCE [LARGE SCALE GENOMIC DNA]</scope>
    <source>
        <strain evidence="2">zong2l5</strain>
    </source>
</reference>
<accession>A0A371K605</accession>
<organism evidence="1 2">
    <name type="scientific">Lysobacter silvisoli</name>
    <dbReference type="NCBI Taxonomy" id="2293254"/>
    <lineage>
        <taxon>Bacteria</taxon>
        <taxon>Pseudomonadati</taxon>
        <taxon>Pseudomonadota</taxon>
        <taxon>Gammaproteobacteria</taxon>
        <taxon>Lysobacterales</taxon>
        <taxon>Lysobacteraceae</taxon>
        <taxon>Lysobacter</taxon>
    </lineage>
</organism>
<dbReference type="EMBL" id="QTSU01000001">
    <property type="protein sequence ID" value="RDZ29277.1"/>
    <property type="molecule type" value="Genomic_DNA"/>
</dbReference>
<evidence type="ECO:0000313" key="2">
    <source>
        <dbReference type="Proteomes" id="UP000264492"/>
    </source>
</evidence>
<gene>
    <name evidence="1" type="ORF">DX914_09390</name>
</gene>
<name>A0A371K605_9GAMM</name>
<dbReference type="RefSeq" id="WP_115858714.1">
    <property type="nucleotide sequence ID" value="NZ_QTSU01000001.1"/>
</dbReference>
<dbReference type="Proteomes" id="UP000264492">
    <property type="component" value="Unassembled WGS sequence"/>
</dbReference>
<proteinExistence type="predicted"/>